<evidence type="ECO:0000313" key="3">
    <source>
        <dbReference type="Proteomes" id="UP000251576"/>
    </source>
</evidence>
<comment type="caution">
    <text evidence="2">The sequence shown here is derived from an EMBL/GenBank/DDBJ whole genome shotgun (WGS) entry which is preliminary data.</text>
</comment>
<reference evidence="2 3" key="1">
    <citation type="submission" date="2018-06" db="EMBL/GenBank/DDBJ databases">
        <title>ACT-28, a chromosomally-encoded AmpC with carbapenemase activity from Enterobacter kobei.</title>
        <authorList>
            <person name="Jousset A.B."/>
            <person name="Oueslati S."/>
            <person name="Bernabeu S."/>
            <person name="Takissian J."/>
            <person name="Creton E."/>
            <person name="Vogel A."/>
            <person name="Cotellon G."/>
            <person name="Bonnin R.A."/>
            <person name="Dortet L."/>
            <person name="Naas T."/>
        </authorList>
    </citation>
    <scope>NUCLEOTIDE SEQUENCE [LARGE SCALE GENOMIC DNA]</scope>
    <source>
        <strain evidence="2 3">99B3</strain>
    </source>
</reference>
<dbReference type="EMBL" id="QMDH01000123">
    <property type="protein sequence ID" value="RAZ60572.1"/>
    <property type="molecule type" value="Genomic_DNA"/>
</dbReference>
<feature type="domain" description="PglD N-terminal" evidence="1">
    <location>
        <begin position="6"/>
        <end position="71"/>
    </location>
</feature>
<gene>
    <name evidence="2" type="ORF">DP202_26645</name>
</gene>
<dbReference type="AlphaFoldDB" id="A0A330FYH9"/>
<protein>
    <recommendedName>
        <fullName evidence="1">PglD N-terminal domain-containing protein</fullName>
    </recommendedName>
</protein>
<proteinExistence type="predicted"/>
<sequence>MNVGFFCAGGLGREVLVVAQELNRSRRWEEIFFIDDVTSDIIVAGIPVFHFALLDHVKTVIFFALGEHVARL</sequence>
<dbReference type="Gene3D" id="3.40.50.20">
    <property type="match status" value="1"/>
</dbReference>
<evidence type="ECO:0000259" key="1">
    <source>
        <dbReference type="Pfam" id="PF17836"/>
    </source>
</evidence>
<organism evidence="2 3">
    <name type="scientific">Enterobacter cloacae</name>
    <dbReference type="NCBI Taxonomy" id="550"/>
    <lineage>
        <taxon>Bacteria</taxon>
        <taxon>Pseudomonadati</taxon>
        <taxon>Pseudomonadota</taxon>
        <taxon>Gammaproteobacteria</taxon>
        <taxon>Enterobacterales</taxon>
        <taxon>Enterobacteriaceae</taxon>
        <taxon>Enterobacter</taxon>
        <taxon>Enterobacter cloacae complex</taxon>
    </lineage>
</organism>
<evidence type="ECO:0000313" key="2">
    <source>
        <dbReference type="EMBL" id="RAZ60572.1"/>
    </source>
</evidence>
<accession>A0A330FYH9</accession>
<name>A0A330FYH9_ENTCL</name>
<dbReference type="Proteomes" id="UP000251576">
    <property type="component" value="Unassembled WGS sequence"/>
</dbReference>
<dbReference type="Pfam" id="PF17836">
    <property type="entry name" value="PglD_N"/>
    <property type="match status" value="1"/>
</dbReference>
<dbReference type="InterPro" id="IPR041561">
    <property type="entry name" value="PglD_N"/>
</dbReference>